<proteinExistence type="predicted"/>
<dbReference type="AlphaFoldDB" id="A0ABD2N0F2"/>
<organism evidence="1 2">
    <name type="scientific">Cryptolaemus montrouzieri</name>
    <dbReference type="NCBI Taxonomy" id="559131"/>
    <lineage>
        <taxon>Eukaryota</taxon>
        <taxon>Metazoa</taxon>
        <taxon>Ecdysozoa</taxon>
        <taxon>Arthropoda</taxon>
        <taxon>Hexapoda</taxon>
        <taxon>Insecta</taxon>
        <taxon>Pterygota</taxon>
        <taxon>Neoptera</taxon>
        <taxon>Endopterygota</taxon>
        <taxon>Coleoptera</taxon>
        <taxon>Polyphaga</taxon>
        <taxon>Cucujiformia</taxon>
        <taxon>Coccinelloidea</taxon>
        <taxon>Coccinellidae</taxon>
        <taxon>Scymninae</taxon>
        <taxon>Scymnini</taxon>
        <taxon>Cryptolaemus</taxon>
    </lineage>
</organism>
<evidence type="ECO:0000313" key="1">
    <source>
        <dbReference type="EMBL" id="KAL3271901.1"/>
    </source>
</evidence>
<accession>A0ABD2N0F2</accession>
<reference evidence="1 2" key="1">
    <citation type="journal article" date="2021" name="BMC Biol.">
        <title>Horizontally acquired antibacterial genes associated with adaptive radiation of ladybird beetles.</title>
        <authorList>
            <person name="Li H.S."/>
            <person name="Tang X.F."/>
            <person name="Huang Y.H."/>
            <person name="Xu Z.Y."/>
            <person name="Chen M.L."/>
            <person name="Du X.Y."/>
            <person name="Qiu B.Y."/>
            <person name="Chen P.T."/>
            <person name="Zhang W."/>
            <person name="Slipinski A."/>
            <person name="Escalona H.E."/>
            <person name="Waterhouse R.M."/>
            <person name="Zwick A."/>
            <person name="Pang H."/>
        </authorList>
    </citation>
    <scope>NUCLEOTIDE SEQUENCE [LARGE SCALE GENOMIC DNA]</scope>
    <source>
        <strain evidence="1">SYSU2018</strain>
    </source>
</reference>
<dbReference type="EMBL" id="JABFTP020000042">
    <property type="protein sequence ID" value="KAL3271901.1"/>
    <property type="molecule type" value="Genomic_DNA"/>
</dbReference>
<dbReference type="Proteomes" id="UP001516400">
    <property type="component" value="Unassembled WGS sequence"/>
</dbReference>
<keyword evidence="2" id="KW-1185">Reference proteome</keyword>
<comment type="caution">
    <text evidence="1">The sequence shown here is derived from an EMBL/GenBank/DDBJ whole genome shotgun (WGS) entry which is preliminary data.</text>
</comment>
<evidence type="ECO:0000313" key="2">
    <source>
        <dbReference type="Proteomes" id="UP001516400"/>
    </source>
</evidence>
<gene>
    <name evidence="1" type="ORF">HHI36_022371</name>
</gene>
<sequence>MGNAWVIYKRIHKAKGLQDKHLNSADFRLEVETTLCKRGKPSDMNSRRSIKKEIQAKRQQCLVQHSLQEAIGQDQTSALASWDRKTNTM</sequence>
<protein>
    <submittedName>
        <fullName evidence="1">Uncharacterized protein</fullName>
    </submittedName>
</protein>
<name>A0ABD2N0F2_9CUCU</name>